<feature type="transmembrane region" description="Helical" evidence="1">
    <location>
        <begin position="14"/>
        <end position="36"/>
    </location>
</feature>
<name>A0A520KF14_9CREN</name>
<reference evidence="3 5" key="1">
    <citation type="journal article" date="2019" name="Nat. Microbiol.">
        <title>Expanding anaerobic alkane metabolism in the domain of Archaea.</title>
        <authorList>
            <person name="Wang Y."/>
            <person name="Wegener G."/>
            <person name="Hou J."/>
            <person name="Wang F."/>
            <person name="Xiao X."/>
        </authorList>
    </citation>
    <scope>NUCLEOTIDE SEQUENCE [LARGE SCALE GENOMIC DNA]</scope>
    <source>
        <strain evidence="3">WYZ-LMO11</strain>
    </source>
</reference>
<comment type="caution">
    <text evidence="2">The sequence shown here is derived from an EMBL/GenBank/DDBJ whole genome shotgun (WGS) entry which is preliminary data.</text>
</comment>
<feature type="transmembrane region" description="Helical" evidence="1">
    <location>
        <begin position="56"/>
        <end position="77"/>
    </location>
</feature>
<feature type="transmembrane region" description="Helical" evidence="1">
    <location>
        <begin position="111"/>
        <end position="130"/>
    </location>
</feature>
<evidence type="ECO:0000313" key="2">
    <source>
        <dbReference type="EMBL" id="RZN55897.1"/>
    </source>
</evidence>
<evidence type="ECO:0000313" key="4">
    <source>
        <dbReference type="Proteomes" id="UP000316080"/>
    </source>
</evidence>
<keyword evidence="1" id="KW-1133">Transmembrane helix</keyword>
<dbReference type="Proteomes" id="UP000316080">
    <property type="component" value="Unassembled WGS sequence"/>
</dbReference>
<dbReference type="AlphaFoldDB" id="A0A520KF14"/>
<dbReference type="Proteomes" id="UP000317265">
    <property type="component" value="Unassembled WGS sequence"/>
</dbReference>
<reference evidence="2 4" key="2">
    <citation type="journal article" date="2019" name="Nat. Microbiol.">
        <title>Wide diversity of methane and short-chain alkane metabolisms in uncultured archaea.</title>
        <authorList>
            <person name="Borrel G."/>
            <person name="Adam P.S."/>
            <person name="McKay L.J."/>
            <person name="Chen L.X."/>
            <person name="Sierra-Garcia I.N."/>
            <person name="Sieber C.M."/>
            <person name="Letourneur Q."/>
            <person name="Ghozlane A."/>
            <person name="Andersen G.L."/>
            <person name="Li W.J."/>
            <person name="Hallam S.J."/>
            <person name="Muyzer G."/>
            <person name="de Oliveira V.M."/>
            <person name="Inskeep W.P."/>
            <person name="Banfield J.F."/>
            <person name="Gribaldo S."/>
        </authorList>
    </citation>
    <scope>NUCLEOTIDE SEQUENCE [LARGE SCALE GENOMIC DNA]</scope>
    <source>
        <strain evidence="2">Verst-YHS</strain>
    </source>
</reference>
<feature type="transmembrane region" description="Helical" evidence="1">
    <location>
        <begin position="151"/>
        <end position="177"/>
    </location>
</feature>
<feature type="transmembrane region" description="Helical" evidence="1">
    <location>
        <begin position="183"/>
        <end position="202"/>
    </location>
</feature>
<feature type="transmembrane region" description="Helical" evidence="1">
    <location>
        <begin position="89"/>
        <end position="105"/>
    </location>
</feature>
<keyword evidence="1" id="KW-0812">Transmembrane</keyword>
<sequence>MKGDESSKERGMEIIKGCFIFGILLSLSPSIVSFLTNQNITNLSSSPYLPSGLGAILEKIILMVQTIGAVAILFGLIYGGYQYGKYNNYEIKLLNFFTLLFALSLNKIDWLIMPMIFIYCIFLFMDLYSTKEFYKTKEEKNPIMNFLLKKYNFIKASIILILLWEIPGIIIVTYAISIIINNFSLVTTLTSISIGHLIAFIYNRR</sequence>
<proteinExistence type="predicted"/>
<evidence type="ECO:0000256" key="1">
    <source>
        <dbReference type="SAM" id="Phobius"/>
    </source>
</evidence>
<evidence type="ECO:0000313" key="5">
    <source>
        <dbReference type="Proteomes" id="UP000317265"/>
    </source>
</evidence>
<keyword evidence="1" id="KW-0472">Membrane</keyword>
<accession>A0A520KF14</accession>
<dbReference type="EMBL" id="QNVI01000040">
    <property type="protein sequence ID" value="TDA38997.1"/>
    <property type="molecule type" value="Genomic_DNA"/>
</dbReference>
<protein>
    <submittedName>
        <fullName evidence="2">Uncharacterized protein</fullName>
    </submittedName>
</protein>
<gene>
    <name evidence="3" type="ORF">DSO09_02935</name>
    <name evidence="2" type="ORF">EF809_04200</name>
</gene>
<organism evidence="2 4">
    <name type="scientific">Thermoproteota archaeon</name>
    <dbReference type="NCBI Taxonomy" id="2056631"/>
    <lineage>
        <taxon>Archaea</taxon>
        <taxon>Thermoproteota</taxon>
    </lineage>
</organism>
<evidence type="ECO:0000313" key="3">
    <source>
        <dbReference type="EMBL" id="TDA38997.1"/>
    </source>
</evidence>
<dbReference type="EMBL" id="RXIH01000033">
    <property type="protein sequence ID" value="RZN55897.1"/>
    <property type="molecule type" value="Genomic_DNA"/>
</dbReference>